<dbReference type="GO" id="GO:0015031">
    <property type="term" value="P:protein transport"/>
    <property type="evidence" value="ECO:0007669"/>
    <property type="project" value="InterPro"/>
</dbReference>
<comment type="similarity">
    <text evidence="2 9">Belongs to the membrane fusion protein (MFP) (TC 8.A.1) family.</text>
</comment>
<evidence type="ECO:0000256" key="2">
    <source>
        <dbReference type="ARBA" id="ARBA00009477"/>
    </source>
</evidence>
<dbReference type="GO" id="GO:0005886">
    <property type="term" value="C:plasma membrane"/>
    <property type="evidence" value="ECO:0007669"/>
    <property type="project" value="UniProtKB-SubCell"/>
</dbReference>
<dbReference type="Gene3D" id="2.40.30.170">
    <property type="match status" value="1"/>
</dbReference>
<gene>
    <name evidence="12" type="ORF">GGR23_003783</name>
</gene>
<evidence type="ECO:0000313" key="12">
    <source>
        <dbReference type="EMBL" id="MBB4066566.1"/>
    </source>
</evidence>
<feature type="transmembrane region" description="Helical" evidence="9">
    <location>
        <begin position="31"/>
        <end position="49"/>
    </location>
</feature>
<name>A0A7W6J847_9HYPH</name>
<evidence type="ECO:0000256" key="3">
    <source>
        <dbReference type="ARBA" id="ARBA00022448"/>
    </source>
</evidence>
<dbReference type="NCBIfam" id="TIGR01843">
    <property type="entry name" value="type_I_hlyD"/>
    <property type="match status" value="1"/>
</dbReference>
<proteinExistence type="inferred from homology"/>
<evidence type="ECO:0000259" key="11">
    <source>
        <dbReference type="Pfam" id="PF26002"/>
    </source>
</evidence>
<dbReference type="Gene3D" id="2.40.50.100">
    <property type="match status" value="1"/>
</dbReference>
<dbReference type="EMBL" id="JACIEZ010000010">
    <property type="protein sequence ID" value="MBB4066566.1"/>
    <property type="molecule type" value="Genomic_DNA"/>
</dbReference>
<evidence type="ECO:0000256" key="8">
    <source>
        <dbReference type="ARBA" id="ARBA00023136"/>
    </source>
</evidence>
<dbReference type="InterPro" id="IPR050739">
    <property type="entry name" value="MFP"/>
</dbReference>
<dbReference type="InterPro" id="IPR058982">
    <property type="entry name" value="Beta-barrel_AprE"/>
</dbReference>
<evidence type="ECO:0000256" key="1">
    <source>
        <dbReference type="ARBA" id="ARBA00004377"/>
    </source>
</evidence>
<comment type="caution">
    <text evidence="12">The sequence shown here is derived from an EMBL/GenBank/DDBJ whole genome shotgun (WGS) entry which is preliminary data.</text>
</comment>
<keyword evidence="8 9" id="KW-0472">Membrane</keyword>
<dbReference type="RefSeq" id="WP_183367829.1">
    <property type="nucleotide sequence ID" value="NZ_JACIEZ010000010.1"/>
</dbReference>
<reference evidence="12 13" key="1">
    <citation type="submission" date="2020-08" db="EMBL/GenBank/DDBJ databases">
        <title>Genomic Encyclopedia of Type Strains, Phase IV (KMG-IV): sequencing the most valuable type-strain genomes for metagenomic binning, comparative biology and taxonomic classification.</title>
        <authorList>
            <person name="Goeker M."/>
        </authorList>
    </citation>
    <scope>NUCLEOTIDE SEQUENCE [LARGE SCALE GENOMIC DNA]</scope>
    <source>
        <strain evidence="12 13">DSM 29853</strain>
    </source>
</reference>
<dbReference type="Pfam" id="PF25994">
    <property type="entry name" value="HH_AprE"/>
    <property type="match status" value="1"/>
</dbReference>
<protein>
    <recommendedName>
        <fullName evidence="9">Membrane fusion protein (MFP) family protein</fullName>
    </recommendedName>
</protein>
<dbReference type="InterPro" id="IPR058781">
    <property type="entry name" value="HH_AprE-like"/>
</dbReference>
<dbReference type="PANTHER" id="PTHR30386">
    <property type="entry name" value="MEMBRANE FUSION SUBUNIT OF EMRAB-TOLC MULTIDRUG EFFLUX PUMP"/>
    <property type="match status" value="1"/>
</dbReference>
<dbReference type="AlphaFoldDB" id="A0A7W6J847"/>
<evidence type="ECO:0000256" key="7">
    <source>
        <dbReference type="ARBA" id="ARBA00022989"/>
    </source>
</evidence>
<keyword evidence="6 9" id="KW-0812">Transmembrane</keyword>
<evidence type="ECO:0000259" key="10">
    <source>
        <dbReference type="Pfam" id="PF25994"/>
    </source>
</evidence>
<dbReference type="Pfam" id="PF26002">
    <property type="entry name" value="Beta-barrel_AprE"/>
    <property type="match status" value="1"/>
</dbReference>
<feature type="domain" description="AprE-like long alpha-helical hairpin" evidence="10">
    <location>
        <begin position="104"/>
        <end position="291"/>
    </location>
</feature>
<dbReference type="PANTHER" id="PTHR30386:SF17">
    <property type="entry name" value="ALKALINE PROTEASE SECRETION PROTEIN APRE"/>
    <property type="match status" value="1"/>
</dbReference>
<evidence type="ECO:0000256" key="6">
    <source>
        <dbReference type="ARBA" id="ARBA00022692"/>
    </source>
</evidence>
<dbReference type="Proteomes" id="UP000528286">
    <property type="component" value="Unassembled WGS sequence"/>
</dbReference>
<accession>A0A7W6J847</accession>
<dbReference type="InterPro" id="IPR010129">
    <property type="entry name" value="T1SS_HlyD"/>
</dbReference>
<sequence>MSTALTVSDGTSGRQWISHRPPDDFRQTARFGWAVIILFFGVLGGWAALAPLNAAVIGDGVVKVEGNRKSIQNLDGGTVKDLLVREGSHVREGDTLIILDDVPVRTQLSILQQQEAQLSAVLARLTAEAEGRGTISFPSNLAGKRNDAISAALIEQAAEFRSRRMALENRKSVLVQRRLQYESQISGVAAQKLALESKLVSLDEEKKSVAGLVERKLATRSRLSELERASTQTAAELDALKTNEQVLLQTKTEVEAQIKQIETDYLEDVAQQLRDTRMKLNDVTPRLDAAQKALDNTHIKSPYSGTVVGLSVFSVGGVIRPGEKMMDIVPDDSPLDVEAKIRVEDISEIRPGMKAEVHFTSYKQKTLPLIHGSVRQISADRFTDERTQMPYYTALIDVDEKELADVPQIELYPGMPASVVITTHERSALDYLLGPLIPSLDRSFRER</sequence>
<organism evidence="12 13">
    <name type="scientific">Gellertiella hungarica</name>
    <dbReference type="NCBI Taxonomy" id="1572859"/>
    <lineage>
        <taxon>Bacteria</taxon>
        <taxon>Pseudomonadati</taxon>
        <taxon>Pseudomonadota</taxon>
        <taxon>Alphaproteobacteria</taxon>
        <taxon>Hyphomicrobiales</taxon>
        <taxon>Rhizobiaceae</taxon>
        <taxon>Gellertiella</taxon>
    </lineage>
</organism>
<dbReference type="PRINTS" id="PR01490">
    <property type="entry name" value="RTXTOXIND"/>
</dbReference>
<keyword evidence="3 9" id="KW-0813">Transport</keyword>
<keyword evidence="4 9" id="KW-1003">Cell membrane</keyword>
<keyword evidence="7 9" id="KW-1133">Transmembrane helix</keyword>
<evidence type="ECO:0000313" key="13">
    <source>
        <dbReference type="Proteomes" id="UP000528286"/>
    </source>
</evidence>
<evidence type="ECO:0000256" key="4">
    <source>
        <dbReference type="ARBA" id="ARBA00022475"/>
    </source>
</evidence>
<feature type="domain" description="AprE-like beta-barrel" evidence="11">
    <location>
        <begin position="337"/>
        <end position="423"/>
    </location>
</feature>
<comment type="subcellular location">
    <subcellularLocation>
        <location evidence="1 9">Cell inner membrane</location>
        <topology evidence="1 9">Single-pass membrane protein</topology>
    </subcellularLocation>
</comment>
<keyword evidence="13" id="KW-1185">Reference proteome</keyword>
<keyword evidence="5 9" id="KW-0997">Cell inner membrane</keyword>
<evidence type="ECO:0000256" key="5">
    <source>
        <dbReference type="ARBA" id="ARBA00022519"/>
    </source>
</evidence>
<evidence type="ECO:0000256" key="9">
    <source>
        <dbReference type="RuleBase" id="RU365093"/>
    </source>
</evidence>